<dbReference type="RefSeq" id="WP_394840748.1">
    <property type="nucleotide sequence ID" value="NZ_CP089982.1"/>
</dbReference>
<dbReference type="EMBL" id="CP089982">
    <property type="protein sequence ID" value="WXA90135.1"/>
    <property type="molecule type" value="Genomic_DNA"/>
</dbReference>
<accession>A0ABZ2JUI8</accession>
<dbReference type="Proteomes" id="UP001379533">
    <property type="component" value="Chromosome"/>
</dbReference>
<gene>
    <name evidence="1" type="ORF">LZC95_27200</name>
</gene>
<evidence type="ECO:0000313" key="2">
    <source>
        <dbReference type="Proteomes" id="UP001379533"/>
    </source>
</evidence>
<proteinExistence type="predicted"/>
<sequence length="515" mass="55707">MTDDPRALSMLTALLPLVFLACSSDTTSDGATERIDLESATIRTTETPRPSFAGLQVRLVGDRVFVLEVVRDVEGRSSRRLAVYARNGVEGAAPLWTWMGEPNESLSDFAVHPSGEITVATENLAGTASQFRLVRLDAGGALRTRAPLSAPATLPDGSLDGPAAAIVRMRSTDDGALEKGWLRVQPRGEDVTLAYLSVAGRSDGTPDARNEYVTIVEAMRWSGVGYDESWSRVVDGRHHIEPIEWHDEFGWMNAALRPVLALDDDGTAIVGRTFSQGRCASLTRTTHEFEQSICDTKKVSPFFNIDYQPFATTSFSIAGVRGRTNIVVPDHAGEFLVFDMAARTGRLALVGTLARLDANGHHIYYSSGNGAPNNLVPYDGYIGVFDRDTGAVQYETSVDQGRADYFATIHWTKEGIVAAGASDWDRWNGGMSILRGADPLIALIDPERRTVTARRIAFPSDERHFHGLGVDMDSTGIVMVGPADAPMTHSGDGGNIANRTFGGLRLDVRNAAASH</sequence>
<dbReference type="PROSITE" id="PS51257">
    <property type="entry name" value="PROKAR_LIPOPROTEIN"/>
    <property type="match status" value="1"/>
</dbReference>
<organism evidence="1 2">
    <name type="scientific">Pendulispora brunnea</name>
    <dbReference type="NCBI Taxonomy" id="2905690"/>
    <lineage>
        <taxon>Bacteria</taxon>
        <taxon>Pseudomonadati</taxon>
        <taxon>Myxococcota</taxon>
        <taxon>Myxococcia</taxon>
        <taxon>Myxococcales</taxon>
        <taxon>Sorangiineae</taxon>
        <taxon>Pendulisporaceae</taxon>
        <taxon>Pendulispora</taxon>
    </lineage>
</organism>
<evidence type="ECO:0000313" key="1">
    <source>
        <dbReference type="EMBL" id="WXA90135.1"/>
    </source>
</evidence>
<keyword evidence="2" id="KW-1185">Reference proteome</keyword>
<reference evidence="1 2" key="1">
    <citation type="submission" date="2021-12" db="EMBL/GenBank/DDBJ databases">
        <title>Discovery of the Pendulisporaceae a myxobacterial family with distinct sporulation behavior and unique specialized metabolism.</title>
        <authorList>
            <person name="Garcia R."/>
            <person name="Popoff A."/>
            <person name="Bader C.D."/>
            <person name="Loehr J."/>
            <person name="Walesch S."/>
            <person name="Walt C."/>
            <person name="Boldt J."/>
            <person name="Bunk B."/>
            <person name="Haeckl F.J.F.P.J."/>
            <person name="Gunesch A.P."/>
            <person name="Birkelbach J."/>
            <person name="Nuebel U."/>
            <person name="Pietschmann T."/>
            <person name="Bach T."/>
            <person name="Mueller R."/>
        </authorList>
    </citation>
    <scope>NUCLEOTIDE SEQUENCE [LARGE SCALE GENOMIC DNA]</scope>
    <source>
        <strain evidence="1 2">MSr12523</strain>
    </source>
</reference>
<protein>
    <submittedName>
        <fullName evidence="1">Uncharacterized protein</fullName>
    </submittedName>
</protein>
<name>A0ABZ2JUI8_9BACT</name>